<evidence type="ECO:0000313" key="11">
    <source>
        <dbReference type="Proteomes" id="UP000239899"/>
    </source>
</evidence>
<evidence type="ECO:0000259" key="9">
    <source>
        <dbReference type="Pfam" id="PF07687"/>
    </source>
</evidence>
<protein>
    <submittedName>
        <fullName evidence="10">N-carbamyl-L-amino acid amidohydrolase</fullName>
    </submittedName>
</protein>
<comment type="caution">
    <text evidence="10">The sequence shown here is derived from an EMBL/GenBank/DDBJ whole genome shotgun (WGS) entry which is preliminary data.</text>
</comment>
<feature type="signal peptide" evidence="8">
    <location>
        <begin position="1"/>
        <end position="23"/>
    </location>
</feature>
<evidence type="ECO:0000313" key="10">
    <source>
        <dbReference type="EMBL" id="PRW20421.1"/>
    </source>
</evidence>
<keyword evidence="3" id="KW-0659">Purine metabolism</keyword>
<dbReference type="InterPro" id="IPR002933">
    <property type="entry name" value="Peptidase_M20"/>
</dbReference>
<dbReference type="InterPro" id="IPR036264">
    <property type="entry name" value="Bact_exopeptidase_dim_dom"/>
</dbReference>
<comment type="cofactor">
    <cofactor evidence="1">
        <name>Mn(2+)</name>
        <dbReference type="ChEBI" id="CHEBI:29035"/>
    </cofactor>
</comment>
<comment type="subunit">
    <text evidence="2">Homodimer.</text>
</comment>
<dbReference type="GO" id="GO:0006144">
    <property type="term" value="P:purine nucleobase metabolic process"/>
    <property type="evidence" value="ECO:0007669"/>
    <property type="project" value="UniProtKB-KW"/>
</dbReference>
<evidence type="ECO:0000256" key="2">
    <source>
        <dbReference type="ARBA" id="ARBA00011738"/>
    </source>
</evidence>
<dbReference type="EMBL" id="LHPG02000024">
    <property type="protein sequence ID" value="PRW20421.1"/>
    <property type="molecule type" value="Genomic_DNA"/>
</dbReference>
<dbReference type="PANTHER" id="PTHR32494">
    <property type="entry name" value="ALLANTOATE DEIMINASE-RELATED"/>
    <property type="match status" value="1"/>
</dbReference>
<keyword evidence="4" id="KW-0479">Metal-binding</keyword>
<evidence type="ECO:0000256" key="7">
    <source>
        <dbReference type="SAM" id="MobiDB-lite"/>
    </source>
</evidence>
<feature type="compositionally biased region" description="Gly residues" evidence="7">
    <location>
        <begin position="445"/>
        <end position="458"/>
    </location>
</feature>
<organism evidence="10 11">
    <name type="scientific">Chlorella sorokiniana</name>
    <name type="common">Freshwater green alga</name>
    <dbReference type="NCBI Taxonomy" id="3076"/>
    <lineage>
        <taxon>Eukaryota</taxon>
        <taxon>Viridiplantae</taxon>
        <taxon>Chlorophyta</taxon>
        <taxon>core chlorophytes</taxon>
        <taxon>Trebouxiophyceae</taxon>
        <taxon>Chlorellales</taxon>
        <taxon>Chlorellaceae</taxon>
        <taxon>Chlorella clade</taxon>
        <taxon>Chlorella</taxon>
    </lineage>
</organism>
<dbReference type="STRING" id="3076.A0A2P6TCQ8"/>
<gene>
    <name evidence="10" type="ORF">C2E21_9041</name>
</gene>
<dbReference type="InterPro" id="IPR011650">
    <property type="entry name" value="Peptidase_M20_dimer"/>
</dbReference>
<keyword evidence="8" id="KW-0732">Signal</keyword>
<dbReference type="GO" id="GO:0016813">
    <property type="term" value="F:hydrolase activity, acting on carbon-nitrogen (but not peptide) bonds, in linear amidines"/>
    <property type="evidence" value="ECO:0007669"/>
    <property type="project" value="InterPro"/>
</dbReference>
<keyword evidence="6" id="KW-0464">Manganese</keyword>
<dbReference type="Gene3D" id="3.30.70.360">
    <property type="match status" value="1"/>
</dbReference>
<reference evidence="10 11" key="1">
    <citation type="journal article" date="2018" name="Plant J.">
        <title>Genome sequences of Chlorella sorokiniana UTEX 1602 and Micractinium conductrix SAG 241.80: implications to maltose excretion by a green alga.</title>
        <authorList>
            <person name="Arriola M.B."/>
            <person name="Velmurugan N."/>
            <person name="Zhang Y."/>
            <person name="Plunkett M.H."/>
            <person name="Hondzo H."/>
            <person name="Barney B.M."/>
        </authorList>
    </citation>
    <scope>NUCLEOTIDE SEQUENCE [LARGE SCALE GENOMIC DNA]</scope>
    <source>
        <strain evidence="11">UTEX 1602</strain>
    </source>
</reference>
<dbReference type="Pfam" id="PF07687">
    <property type="entry name" value="M20_dimer"/>
    <property type="match status" value="1"/>
</dbReference>
<evidence type="ECO:0000256" key="6">
    <source>
        <dbReference type="ARBA" id="ARBA00023211"/>
    </source>
</evidence>
<sequence>MRRHPALLLVAAAIALLSCTASAAASLALKVDGQAVVAQLMQLAQWSDDPAPAVTRLIYTDNDMKARAYVQQLMREAGLQVREDTMGNIYGRLAGTDPEGAAVATGSHTDAIPGAGAYDGTVGVIGGIAALRALGEAGFKPARPIEVVMFTSEEPTRFGLSCSGSRAMAGLLDSACLDTLRDVNGSTYLQAASAAGYGAASTAQMVAGARRTPADLAAFLELHIEQGPELEKEGLQIGIVTAIAAPAALRVRFSGDGGHAGAQLMPLRNDASLAAAELALLVEKTALGTGVVDTVATVGSWHIQPNAVNSVPREAALEIDVRDIDGPRRDGVLAAIKAEAAAIAARRKVRLAVETINQDPPAACGAQVVAAVEAAVREVGASSKRMVSRAYHDSLFMAQIAPTGMVFIPCRNGWSHRPDEFAAPDDIQRGIEVLALALAQLAGDGSRGSGGGGGGSGSGARTEL</sequence>
<dbReference type="PIRSF" id="PIRSF001235">
    <property type="entry name" value="Amidase_carbamoylase"/>
    <property type="match status" value="1"/>
</dbReference>
<dbReference type="SUPFAM" id="SSF55031">
    <property type="entry name" value="Bacterial exopeptidase dimerisation domain"/>
    <property type="match status" value="1"/>
</dbReference>
<dbReference type="AlphaFoldDB" id="A0A2P6TCQ8"/>
<evidence type="ECO:0000256" key="1">
    <source>
        <dbReference type="ARBA" id="ARBA00001936"/>
    </source>
</evidence>
<name>A0A2P6TCQ8_CHLSO</name>
<dbReference type="PANTHER" id="PTHR32494:SF19">
    <property type="entry name" value="ALLANTOATE DEIMINASE-RELATED"/>
    <property type="match status" value="1"/>
</dbReference>
<feature type="region of interest" description="Disordered" evidence="7">
    <location>
        <begin position="444"/>
        <end position="464"/>
    </location>
</feature>
<evidence type="ECO:0000256" key="5">
    <source>
        <dbReference type="ARBA" id="ARBA00022801"/>
    </source>
</evidence>
<dbReference type="OrthoDB" id="4676at2759"/>
<dbReference type="Pfam" id="PF01546">
    <property type="entry name" value="Peptidase_M20"/>
    <property type="match status" value="1"/>
</dbReference>
<dbReference type="Proteomes" id="UP000239899">
    <property type="component" value="Unassembled WGS sequence"/>
</dbReference>
<accession>A0A2P6TCQ8</accession>
<evidence type="ECO:0000256" key="8">
    <source>
        <dbReference type="SAM" id="SignalP"/>
    </source>
</evidence>
<evidence type="ECO:0000256" key="4">
    <source>
        <dbReference type="ARBA" id="ARBA00022723"/>
    </source>
</evidence>
<dbReference type="NCBIfam" id="TIGR01879">
    <property type="entry name" value="hydantase"/>
    <property type="match status" value="1"/>
</dbReference>
<dbReference type="PROSITE" id="PS51257">
    <property type="entry name" value="PROKAR_LIPOPROTEIN"/>
    <property type="match status" value="1"/>
</dbReference>
<dbReference type="SUPFAM" id="SSF53187">
    <property type="entry name" value="Zn-dependent exopeptidases"/>
    <property type="match status" value="1"/>
</dbReference>
<proteinExistence type="predicted"/>
<feature type="domain" description="Peptidase M20 dimerisation" evidence="9">
    <location>
        <begin position="249"/>
        <end position="345"/>
    </location>
</feature>
<keyword evidence="5" id="KW-0378">Hydrolase</keyword>
<dbReference type="InterPro" id="IPR010158">
    <property type="entry name" value="Amidase_Cbmase"/>
</dbReference>
<dbReference type="Gene3D" id="3.40.630.10">
    <property type="entry name" value="Zn peptidases"/>
    <property type="match status" value="1"/>
</dbReference>
<feature type="chain" id="PRO_5015170403" evidence="8">
    <location>
        <begin position="24"/>
        <end position="464"/>
    </location>
</feature>
<evidence type="ECO:0000256" key="3">
    <source>
        <dbReference type="ARBA" id="ARBA00022631"/>
    </source>
</evidence>
<dbReference type="GO" id="GO:0046872">
    <property type="term" value="F:metal ion binding"/>
    <property type="evidence" value="ECO:0007669"/>
    <property type="project" value="UniProtKB-KW"/>
</dbReference>
<keyword evidence="11" id="KW-1185">Reference proteome</keyword>
<dbReference type="CDD" id="cd03884">
    <property type="entry name" value="M20_bAS"/>
    <property type="match status" value="1"/>
</dbReference>